<name>A0A6I3I9D4_9MICO</name>
<keyword evidence="6" id="KW-0067">ATP-binding</keyword>
<keyword evidence="11" id="KW-1185">Reference proteome</keyword>
<dbReference type="AlphaFoldDB" id="A0A6I3I9D4"/>
<dbReference type="SUPFAM" id="SSF111331">
    <property type="entry name" value="NAD kinase/diacylglycerol kinase-like"/>
    <property type="match status" value="1"/>
</dbReference>
<dbReference type="InterPro" id="IPR017438">
    <property type="entry name" value="ATP-NAD_kinase_N"/>
</dbReference>
<dbReference type="GO" id="GO:0008654">
    <property type="term" value="P:phospholipid biosynthetic process"/>
    <property type="evidence" value="ECO:0007669"/>
    <property type="project" value="UniProtKB-KW"/>
</dbReference>
<dbReference type="Gene3D" id="3.40.50.10330">
    <property type="entry name" value="Probable inorganic polyphosphate/atp-NAD kinase, domain 1"/>
    <property type="match status" value="1"/>
</dbReference>
<keyword evidence="7" id="KW-0444">Lipid biosynthesis</keyword>
<dbReference type="InterPro" id="IPR016064">
    <property type="entry name" value="NAD/diacylglycerol_kinase_sf"/>
</dbReference>
<dbReference type="Proteomes" id="UP000431092">
    <property type="component" value="Unassembled WGS sequence"/>
</dbReference>
<dbReference type="GO" id="GO:0005886">
    <property type="term" value="C:plasma membrane"/>
    <property type="evidence" value="ECO:0007669"/>
    <property type="project" value="TreeGrafter"/>
</dbReference>
<accession>A0A6I3I9D4</accession>
<evidence type="ECO:0000256" key="1">
    <source>
        <dbReference type="ARBA" id="ARBA00001946"/>
    </source>
</evidence>
<keyword evidence="4" id="KW-0547">Nucleotide-binding</keyword>
<dbReference type="GO" id="GO:0005524">
    <property type="term" value="F:ATP binding"/>
    <property type="evidence" value="ECO:0007669"/>
    <property type="project" value="UniProtKB-KW"/>
</dbReference>
<sequence>MTVILLVNPACRAVRRRPALPDEARQALTGPYADATVVASESLEDVTAVAAGAAVDDVLVVLGGDGTLRAAATGVARSGAVLAPLPGGSGNDLCRHLRISLDPLRAAAALPSWTEQRMDLGDVDGQPFLTIATLGFTAAINEQANRVHRRGPFIYVAAAVALLPLVRPTAITHVADGTRTTLDAWMVCVASTSSQGGGIQVAPGAVADDGLLDVVCHDARTWWRFVVGLVATLLRRPLRDRSVQHQRVASLRLETPRPMPVYADGERVGTTPCTIRVLPRAVRLLVPRR</sequence>
<dbReference type="Pfam" id="PF19279">
    <property type="entry name" value="YegS_C"/>
    <property type="match status" value="1"/>
</dbReference>
<dbReference type="GO" id="GO:0016301">
    <property type="term" value="F:kinase activity"/>
    <property type="evidence" value="ECO:0007669"/>
    <property type="project" value="UniProtKB-KW"/>
</dbReference>
<dbReference type="EMBL" id="WLVL01000040">
    <property type="protein sequence ID" value="MTB72784.1"/>
    <property type="molecule type" value="Genomic_DNA"/>
</dbReference>
<keyword evidence="5" id="KW-0418">Kinase</keyword>
<dbReference type="PANTHER" id="PTHR12358">
    <property type="entry name" value="SPHINGOSINE KINASE"/>
    <property type="match status" value="1"/>
</dbReference>
<evidence type="ECO:0000256" key="4">
    <source>
        <dbReference type="ARBA" id="ARBA00022741"/>
    </source>
</evidence>
<evidence type="ECO:0000256" key="8">
    <source>
        <dbReference type="ARBA" id="ARBA00023264"/>
    </source>
</evidence>
<gene>
    <name evidence="10" type="ORF">GGG17_12590</name>
</gene>
<dbReference type="Gene3D" id="2.60.200.40">
    <property type="match status" value="1"/>
</dbReference>
<dbReference type="InterPro" id="IPR001206">
    <property type="entry name" value="Diacylglycerol_kinase_cat_dom"/>
</dbReference>
<dbReference type="RefSeq" id="WP_154594055.1">
    <property type="nucleotide sequence ID" value="NZ_WLVL01000040.1"/>
</dbReference>
<evidence type="ECO:0000313" key="10">
    <source>
        <dbReference type="EMBL" id="MTB72784.1"/>
    </source>
</evidence>
<comment type="caution">
    <text evidence="10">The sequence shown here is derived from an EMBL/GenBank/DDBJ whole genome shotgun (WGS) entry which is preliminary data.</text>
</comment>
<feature type="domain" description="DAGKc" evidence="9">
    <location>
        <begin position="1"/>
        <end position="127"/>
    </location>
</feature>
<keyword evidence="7" id="KW-0443">Lipid metabolism</keyword>
<dbReference type="PROSITE" id="PS50146">
    <property type="entry name" value="DAGK"/>
    <property type="match status" value="1"/>
</dbReference>
<evidence type="ECO:0000256" key="3">
    <source>
        <dbReference type="ARBA" id="ARBA00022679"/>
    </source>
</evidence>
<organism evidence="10 11">
    <name type="scientific">Arsenicicoccus cauae</name>
    <dbReference type="NCBI Taxonomy" id="2663847"/>
    <lineage>
        <taxon>Bacteria</taxon>
        <taxon>Bacillati</taxon>
        <taxon>Actinomycetota</taxon>
        <taxon>Actinomycetes</taxon>
        <taxon>Micrococcales</taxon>
        <taxon>Intrasporangiaceae</taxon>
        <taxon>Arsenicicoccus</taxon>
    </lineage>
</organism>
<evidence type="ECO:0000256" key="2">
    <source>
        <dbReference type="ARBA" id="ARBA00005983"/>
    </source>
</evidence>
<keyword evidence="7" id="KW-0594">Phospholipid biosynthesis</keyword>
<evidence type="ECO:0000256" key="6">
    <source>
        <dbReference type="ARBA" id="ARBA00022840"/>
    </source>
</evidence>
<dbReference type="Pfam" id="PF00781">
    <property type="entry name" value="DAGK_cat"/>
    <property type="match status" value="1"/>
</dbReference>
<keyword evidence="8" id="KW-1208">Phospholipid metabolism</keyword>
<keyword evidence="3" id="KW-0808">Transferase</keyword>
<dbReference type="InterPro" id="IPR050187">
    <property type="entry name" value="Lipid_Phosphate_FormReg"/>
</dbReference>
<comment type="cofactor">
    <cofactor evidence="1">
        <name>Mg(2+)</name>
        <dbReference type="ChEBI" id="CHEBI:18420"/>
    </cofactor>
</comment>
<protein>
    <recommendedName>
        <fullName evidence="9">DAGKc domain-containing protein</fullName>
    </recommendedName>
</protein>
<proteinExistence type="inferred from homology"/>
<dbReference type="PANTHER" id="PTHR12358:SF106">
    <property type="entry name" value="LIPID KINASE YEGS"/>
    <property type="match status" value="1"/>
</dbReference>
<evidence type="ECO:0000256" key="7">
    <source>
        <dbReference type="ARBA" id="ARBA00023209"/>
    </source>
</evidence>
<evidence type="ECO:0000259" key="9">
    <source>
        <dbReference type="PROSITE" id="PS50146"/>
    </source>
</evidence>
<comment type="similarity">
    <text evidence="2">Belongs to the diacylglycerol/lipid kinase family.</text>
</comment>
<evidence type="ECO:0000313" key="11">
    <source>
        <dbReference type="Proteomes" id="UP000431092"/>
    </source>
</evidence>
<dbReference type="InterPro" id="IPR045540">
    <property type="entry name" value="YegS/DAGK_C"/>
</dbReference>
<reference evidence="10 11" key="1">
    <citation type="submission" date="2019-11" db="EMBL/GenBank/DDBJ databases">
        <title>Whole genome sequencing identifies a novel species of the genus Arsenicicoccus isolated from human blood.</title>
        <authorList>
            <person name="Jeong J.H."/>
            <person name="Kweon O.J."/>
            <person name="Kim H.R."/>
            <person name="Kim T.-H."/>
            <person name="Ha S.-M."/>
            <person name="Lee M.-K."/>
        </authorList>
    </citation>
    <scope>NUCLEOTIDE SEQUENCE [LARGE SCALE GENOMIC DNA]</scope>
    <source>
        <strain evidence="10 11">MKL-02</strain>
    </source>
</reference>
<evidence type="ECO:0000256" key="5">
    <source>
        <dbReference type="ARBA" id="ARBA00022777"/>
    </source>
</evidence>